<protein>
    <submittedName>
        <fullName evidence="1">Uncharacterized protein</fullName>
    </submittedName>
</protein>
<proteinExistence type="predicted"/>
<dbReference type="EMBL" id="KI271586">
    <property type="protein sequence ID" value="ERL65457.1"/>
    <property type="molecule type" value="Genomic_DNA"/>
</dbReference>
<name>U4TVM9_9LACO</name>
<dbReference type="STRING" id="1231336.L248_2530"/>
<evidence type="ECO:0000313" key="1">
    <source>
        <dbReference type="EMBL" id="ERL65457.1"/>
    </source>
</evidence>
<dbReference type="AlphaFoldDB" id="U4TVM9"/>
<evidence type="ECO:0000313" key="2">
    <source>
        <dbReference type="Proteomes" id="UP000030647"/>
    </source>
</evidence>
<organism evidence="1 2">
    <name type="scientific">Schleiferilactobacillus shenzhenensis LY-73</name>
    <dbReference type="NCBI Taxonomy" id="1231336"/>
    <lineage>
        <taxon>Bacteria</taxon>
        <taxon>Bacillati</taxon>
        <taxon>Bacillota</taxon>
        <taxon>Bacilli</taxon>
        <taxon>Lactobacillales</taxon>
        <taxon>Lactobacillaceae</taxon>
        <taxon>Schleiferilactobacillus</taxon>
    </lineage>
</organism>
<keyword evidence="2" id="KW-1185">Reference proteome</keyword>
<accession>U4TVM9</accession>
<dbReference type="Proteomes" id="UP000030647">
    <property type="component" value="Unassembled WGS sequence"/>
</dbReference>
<sequence length="41" mass="4317">MADTKKLVPAIFLLGGAKSVMAAFTGHFRQPSTSDISTFAC</sequence>
<dbReference type="HOGENOM" id="CLU_3272078_0_0_9"/>
<gene>
    <name evidence="1" type="ORF">L248_2530</name>
</gene>
<reference evidence="2" key="1">
    <citation type="journal article" date="2013" name="Genome Announc.">
        <title>Whole-Genome Sequencing of Lactobacillus shenzhenensis Strain LY-73T.</title>
        <authorList>
            <person name="Lin Z."/>
            <person name="Liu Z."/>
            <person name="Yang R."/>
            <person name="Zou Y."/>
            <person name="Wan D."/>
            <person name="Chen J."/>
            <person name="Guo M."/>
            <person name="Zhao J."/>
            <person name="Fang C."/>
            <person name="Yang R."/>
            <person name="Liu F."/>
        </authorList>
    </citation>
    <scope>NUCLEOTIDE SEQUENCE [LARGE SCALE GENOMIC DNA]</scope>
    <source>
        <strain evidence="2">LY-73</strain>
    </source>
</reference>